<dbReference type="InterPro" id="IPR014018">
    <property type="entry name" value="SecA_motor_DEAD"/>
</dbReference>
<evidence type="ECO:0000256" key="2">
    <source>
        <dbReference type="ARBA" id="ARBA00007650"/>
    </source>
</evidence>
<evidence type="ECO:0000313" key="14">
    <source>
        <dbReference type="EMBL" id="OGD61851.1"/>
    </source>
</evidence>
<dbReference type="Pfam" id="PF01043">
    <property type="entry name" value="SecA_PP_bind"/>
    <property type="match status" value="1"/>
</dbReference>
<dbReference type="PANTHER" id="PTHR30612:SF0">
    <property type="entry name" value="CHLOROPLAST PROTEIN-TRANSPORTING ATPASE"/>
    <property type="match status" value="1"/>
</dbReference>
<evidence type="ECO:0000256" key="6">
    <source>
        <dbReference type="ARBA" id="ARBA00022840"/>
    </source>
</evidence>
<dbReference type="GO" id="GO:0065002">
    <property type="term" value="P:intracellular protein transmembrane transport"/>
    <property type="evidence" value="ECO:0007669"/>
    <property type="project" value="UniProtKB-UniRule"/>
</dbReference>
<keyword evidence="5 11" id="KW-0547">Nucleotide-binding</keyword>
<dbReference type="InterPro" id="IPR000185">
    <property type="entry name" value="SecA"/>
</dbReference>
<sequence>MEYELAEARKRLDRQEQAVLDELLPQAFAAVREAARRTIGLRHYDVQLLGGIAMHKGMALEMRTGEGKTMVAPLALYLQGLLGHGAHLVTVNDYLAKRDVQWMGPVYQTLGMNVGVIQSAGSDHPDKASYRFDSSYKAADDRYQHLRPVTRKETYDCDITYGTNNEFGFDYLRNQMVFSNKELTQRPDLAFAVVDELDNILVDEARTPLIISDVGGEPSPYLPLFADLARKLRPGGDINIDPKMRIVTLTPRGLEKFEAWIRERPEFKSLVKEQVGGSLEVDWENPEVIHLLAYLDRALHAEHIFKLEGDYIIRNGELIIVDEFTARLLQGRRFSEGLHEALEAKEGLKINRSSVSLATISFQCFFRHYRRLAGMTGTAKEAEEELHKVYHLPVLVLPTNVEFRTMQGQLKRTSHTEERSGEQVKVVEYFDPITGRTYFRRIDFPDRFYGDARIKLKHVLAEIKTYFRQRRPILVGTEDIELSEFLARRLRAEGISHEVLNAKEHEKEAEIIAQAGCLGAVTIATGMAGRGVDILLGGNPEGLARKALRKAQKDLTNLEPGEWEAALAEAQEQCAADREKVIALGGLHLIGTCRQESRRMDNQLRGRAGRQGDPGSTRFYLSLEDSLVRRFVPERKILELQEAMGEKNAATGKMGEFLFWTIGQAQKRAEGYNFDIRKMLLDFDEVLEAQRKAYYASRQQVVSMETQPLVTNMIREEIAELCQEHLSNGRVDKKGRVTKKGTLALYQALRDEPTLPIPESGQFDINIRHHILPVPADALTRWAGLTVEEVAREATAYRLRAYAERTKDFERIGVKMEDFERIVILRIADGQWVKQMEEMDELREGISLRAYGQVDPLVAFKREGTLMFQKRMREIRKDIIRGIFRSTVILPGVSALSHLVAPPSPPDTLSWEELESLRSGEGLNLDRQG</sequence>
<dbReference type="GO" id="GO:0017038">
    <property type="term" value="P:protein import"/>
    <property type="evidence" value="ECO:0007669"/>
    <property type="project" value="InterPro"/>
</dbReference>
<dbReference type="Pfam" id="PF21090">
    <property type="entry name" value="P-loop_SecA"/>
    <property type="match status" value="1"/>
</dbReference>
<name>A0A1F5E3H4_9BACT</name>
<dbReference type="Proteomes" id="UP000177006">
    <property type="component" value="Unassembled WGS sequence"/>
</dbReference>
<dbReference type="GO" id="GO:0005886">
    <property type="term" value="C:plasma membrane"/>
    <property type="evidence" value="ECO:0007669"/>
    <property type="project" value="UniProtKB-SubCell"/>
</dbReference>
<keyword evidence="4 11" id="KW-1003">Cell membrane</keyword>
<dbReference type="GO" id="GO:0043952">
    <property type="term" value="P:protein transport by the Sec complex"/>
    <property type="evidence" value="ECO:0007669"/>
    <property type="project" value="UniProtKB-ARBA"/>
</dbReference>
<dbReference type="InterPro" id="IPR011116">
    <property type="entry name" value="SecA_Wing/Scaffold"/>
</dbReference>
<evidence type="ECO:0000256" key="11">
    <source>
        <dbReference type="HAMAP-Rule" id="MF_01382"/>
    </source>
</evidence>
<dbReference type="SUPFAM" id="SSF81767">
    <property type="entry name" value="Pre-protein crosslinking domain of SecA"/>
    <property type="match status" value="1"/>
</dbReference>
<dbReference type="PANTHER" id="PTHR30612">
    <property type="entry name" value="SECA INNER MEMBRANE COMPONENT OF SEC PROTEIN SECRETION SYSTEM"/>
    <property type="match status" value="1"/>
</dbReference>
<dbReference type="CDD" id="cd17928">
    <property type="entry name" value="DEXDc_SecA"/>
    <property type="match status" value="1"/>
</dbReference>
<feature type="binding site" evidence="11">
    <location>
        <begin position="65"/>
        <end position="69"/>
    </location>
    <ligand>
        <name>ATP</name>
        <dbReference type="ChEBI" id="CHEBI:30616"/>
    </ligand>
</feature>
<evidence type="ECO:0000256" key="4">
    <source>
        <dbReference type="ARBA" id="ARBA00022475"/>
    </source>
</evidence>
<dbReference type="InterPro" id="IPR036266">
    <property type="entry name" value="SecA_Wing/Scaffold_sf"/>
</dbReference>
<dbReference type="SMART" id="SM00957">
    <property type="entry name" value="SecA_DEAD"/>
    <property type="match status" value="1"/>
</dbReference>
<dbReference type="SUPFAM" id="SSF52540">
    <property type="entry name" value="P-loop containing nucleoside triphosphate hydrolases"/>
    <property type="match status" value="2"/>
</dbReference>
<dbReference type="SMART" id="SM00958">
    <property type="entry name" value="SecA_PP_bind"/>
    <property type="match status" value="1"/>
</dbReference>
<dbReference type="GO" id="GO:0031522">
    <property type="term" value="C:cell envelope Sec protein transport complex"/>
    <property type="evidence" value="ECO:0007669"/>
    <property type="project" value="TreeGrafter"/>
</dbReference>
<dbReference type="EC" id="7.4.2.8" evidence="11"/>
<organism evidence="14 15">
    <name type="scientific">Candidatus Beckwithbacteria bacterium RBG_13_42_9</name>
    <dbReference type="NCBI Taxonomy" id="1797457"/>
    <lineage>
        <taxon>Bacteria</taxon>
        <taxon>Candidatus Beckwithiibacteriota</taxon>
    </lineage>
</organism>
<dbReference type="AlphaFoldDB" id="A0A1F5E3H4"/>
<dbReference type="Pfam" id="PF07517">
    <property type="entry name" value="SecA_DEAD"/>
    <property type="match status" value="1"/>
</dbReference>
<keyword evidence="8 11" id="KW-1278">Translocase</keyword>
<feature type="domain" description="Helicase ATP-binding" evidence="12">
    <location>
        <begin position="49"/>
        <end position="271"/>
    </location>
</feature>
<dbReference type="Gene3D" id="3.40.50.300">
    <property type="entry name" value="P-loop containing nucleotide triphosphate hydrolases"/>
    <property type="match status" value="2"/>
</dbReference>
<dbReference type="Pfam" id="PF07516">
    <property type="entry name" value="SecA_SW"/>
    <property type="match status" value="1"/>
</dbReference>
<dbReference type="PRINTS" id="PR00906">
    <property type="entry name" value="SECA"/>
</dbReference>
<dbReference type="GO" id="GO:0005524">
    <property type="term" value="F:ATP binding"/>
    <property type="evidence" value="ECO:0007669"/>
    <property type="project" value="UniProtKB-UniRule"/>
</dbReference>
<dbReference type="Gene3D" id="3.90.1440.10">
    <property type="entry name" value="SecA, preprotein cross-linking domain"/>
    <property type="match status" value="1"/>
</dbReference>
<keyword evidence="10 11" id="KW-0472">Membrane</keyword>
<comment type="subcellular location">
    <subcellularLocation>
        <location evidence="11">Cell membrane</location>
        <topology evidence="11">Peripheral membrane protein</topology>
        <orientation evidence="11">Cytoplasmic side</orientation>
    </subcellularLocation>
    <subcellularLocation>
        <location evidence="11">Cytoplasm</location>
    </subcellularLocation>
    <subcellularLocation>
        <location evidence="1">Membrane</location>
        <topology evidence="1">Peripheral membrane protein</topology>
    </subcellularLocation>
    <text evidence="11">Distribution is 50-50.</text>
</comment>
<dbReference type="HAMAP" id="MF_01382">
    <property type="entry name" value="SecA"/>
    <property type="match status" value="1"/>
</dbReference>
<keyword evidence="11" id="KW-0963">Cytoplasm</keyword>
<dbReference type="GO" id="GO:0008564">
    <property type="term" value="F:protein-exporting ATPase activity"/>
    <property type="evidence" value="ECO:0007669"/>
    <property type="project" value="UniProtKB-EC"/>
</dbReference>
<evidence type="ECO:0000256" key="7">
    <source>
        <dbReference type="ARBA" id="ARBA00022927"/>
    </source>
</evidence>
<evidence type="ECO:0000256" key="10">
    <source>
        <dbReference type="ARBA" id="ARBA00023136"/>
    </source>
</evidence>
<evidence type="ECO:0000256" key="5">
    <source>
        <dbReference type="ARBA" id="ARBA00022741"/>
    </source>
</evidence>
<evidence type="ECO:0000256" key="3">
    <source>
        <dbReference type="ARBA" id="ARBA00022448"/>
    </source>
</evidence>
<comment type="subunit">
    <text evidence="11">Monomer and homodimer. Part of the essential Sec protein translocation apparatus which comprises SecA, SecYEG and auxiliary proteins SecDF. Other proteins may also be involved.</text>
</comment>
<dbReference type="GO" id="GO:0005829">
    <property type="term" value="C:cytosol"/>
    <property type="evidence" value="ECO:0007669"/>
    <property type="project" value="TreeGrafter"/>
</dbReference>
<evidence type="ECO:0000259" key="12">
    <source>
        <dbReference type="PROSITE" id="PS51192"/>
    </source>
</evidence>
<dbReference type="FunFam" id="3.40.50.300:FF:000113">
    <property type="entry name" value="Preprotein translocase subunit SecA"/>
    <property type="match status" value="1"/>
</dbReference>
<evidence type="ECO:0000256" key="9">
    <source>
        <dbReference type="ARBA" id="ARBA00023010"/>
    </source>
</evidence>
<gene>
    <name evidence="11" type="primary">secA</name>
    <name evidence="14" type="ORF">A2160_00995</name>
</gene>
<dbReference type="Gene3D" id="1.10.3060.10">
    <property type="entry name" value="Helical scaffold and wing domains of SecA"/>
    <property type="match status" value="1"/>
</dbReference>
<dbReference type="PROSITE" id="PS51196">
    <property type="entry name" value="SECA_MOTOR_DEAD"/>
    <property type="match status" value="1"/>
</dbReference>
<protein>
    <recommendedName>
        <fullName evidence="11">Protein translocase subunit SecA</fullName>
        <ecNumber evidence="11">7.4.2.8</ecNumber>
    </recommendedName>
</protein>
<feature type="binding site" evidence="11">
    <location>
        <position position="533"/>
    </location>
    <ligand>
        <name>ATP</name>
        <dbReference type="ChEBI" id="CHEBI:30616"/>
    </ligand>
</feature>
<proteinExistence type="inferred from homology"/>
<feature type="domain" description="SecA family profile" evidence="13">
    <location>
        <begin position="1"/>
        <end position="652"/>
    </location>
</feature>
<comment type="caution">
    <text evidence="14">The sequence shown here is derived from an EMBL/GenBank/DDBJ whole genome shotgun (WGS) entry which is preliminary data.</text>
</comment>
<keyword evidence="3 11" id="KW-0813">Transport</keyword>
<dbReference type="CDD" id="cd18803">
    <property type="entry name" value="SF2_C_secA"/>
    <property type="match status" value="1"/>
</dbReference>
<keyword evidence="9 11" id="KW-0811">Translocation</keyword>
<feature type="binding site" evidence="11">
    <location>
        <position position="47"/>
    </location>
    <ligand>
        <name>ATP</name>
        <dbReference type="ChEBI" id="CHEBI:30616"/>
    </ligand>
</feature>
<keyword evidence="7 11" id="KW-0653">Protein transport</keyword>
<evidence type="ECO:0000313" key="15">
    <source>
        <dbReference type="Proteomes" id="UP000177006"/>
    </source>
</evidence>
<reference evidence="14 15" key="1">
    <citation type="journal article" date="2016" name="Nat. Commun.">
        <title>Thousands of microbial genomes shed light on interconnected biogeochemical processes in an aquifer system.</title>
        <authorList>
            <person name="Anantharaman K."/>
            <person name="Brown C.T."/>
            <person name="Hug L.A."/>
            <person name="Sharon I."/>
            <person name="Castelle C.J."/>
            <person name="Probst A.J."/>
            <person name="Thomas B.C."/>
            <person name="Singh A."/>
            <person name="Wilkins M.J."/>
            <person name="Karaoz U."/>
            <person name="Brodie E.L."/>
            <person name="Williams K.H."/>
            <person name="Hubbard S.S."/>
            <person name="Banfield J.F."/>
        </authorList>
    </citation>
    <scope>NUCLEOTIDE SEQUENCE [LARGE SCALE GENOMIC DNA]</scope>
</reference>
<dbReference type="InterPro" id="IPR036670">
    <property type="entry name" value="SecA_X-link_sf"/>
</dbReference>
<keyword evidence="6 11" id="KW-0067">ATP-binding</keyword>
<dbReference type="SUPFAM" id="SSF81886">
    <property type="entry name" value="Helical scaffold and wing domains of SecA"/>
    <property type="match status" value="1"/>
</dbReference>
<dbReference type="EMBL" id="MEZK01000031">
    <property type="protein sequence ID" value="OGD61851.1"/>
    <property type="molecule type" value="Genomic_DNA"/>
</dbReference>
<accession>A0A1F5E3H4</accession>
<evidence type="ECO:0000256" key="1">
    <source>
        <dbReference type="ARBA" id="ARBA00004170"/>
    </source>
</evidence>
<dbReference type="InterPro" id="IPR011130">
    <property type="entry name" value="SecA_preprotein_X-link_dom"/>
</dbReference>
<dbReference type="InterPro" id="IPR011115">
    <property type="entry name" value="SecA_DEAD"/>
</dbReference>
<dbReference type="InterPro" id="IPR014001">
    <property type="entry name" value="Helicase_ATP-bd"/>
</dbReference>
<dbReference type="PROSITE" id="PS51192">
    <property type="entry name" value="HELICASE_ATP_BIND_1"/>
    <property type="match status" value="1"/>
</dbReference>
<comment type="similarity">
    <text evidence="2 11">Belongs to the SecA family.</text>
</comment>
<dbReference type="GO" id="GO:0006605">
    <property type="term" value="P:protein targeting"/>
    <property type="evidence" value="ECO:0007669"/>
    <property type="project" value="UniProtKB-UniRule"/>
</dbReference>
<dbReference type="STRING" id="1797457.A2160_00995"/>
<evidence type="ECO:0000259" key="13">
    <source>
        <dbReference type="PROSITE" id="PS51196"/>
    </source>
</evidence>
<dbReference type="InterPro" id="IPR027417">
    <property type="entry name" value="P-loop_NTPase"/>
</dbReference>
<comment type="function">
    <text evidence="11">Part of the Sec protein translocase complex. Interacts with the SecYEG preprotein conducting channel. Has a central role in coupling the hydrolysis of ATP to the transfer of proteins into and across the cell membrane, serving as an ATP-driven molecular motor driving the stepwise translocation of polypeptide chains across the membrane.</text>
</comment>
<dbReference type="InterPro" id="IPR044722">
    <property type="entry name" value="SecA_SF2_C"/>
</dbReference>
<evidence type="ECO:0000256" key="8">
    <source>
        <dbReference type="ARBA" id="ARBA00022967"/>
    </source>
</evidence>
<comment type="catalytic activity">
    <reaction evidence="11">
        <text>ATP + H2O + cellular proteinSide 1 = ADP + phosphate + cellular proteinSide 2.</text>
        <dbReference type="EC" id="7.4.2.8"/>
    </reaction>
</comment>